<accession>J7J0Q4</accession>
<keyword evidence="3" id="KW-0472">Membrane</keyword>
<dbReference type="InterPro" id="IPR028349">
    <property type="entry name" value="PafC-like"/>
</dbReference>
<evidence type="ECO:0000259" key="4">
    <source>
        <dbReference type="PROSITE" id="PS51000"/>
    </source>
</evidence>
<keyword evidence="3" id="KW-0812">Transmembrane</keyword>
<reference evidence="6" key="2">
    <citation type="submission" date="2012-08" db="EMBL/GenBank/DDBJ databases">
        <title>Finished genome of Desulfosporosinus meridiei DSM 13257.</title>
        <authorList>
            <person name="Huntemann M."/>
            <person name="Wei C.-L."/>
            <person name="Han J."/>
            <person name="Detter J.C."/>
            <person name="Han C."/>
            <person name="Davenport K."/>
            <person name="Daligault H."/>
            <person name="Erkkila T."/>
            <person name="Gu W."/>
            <person name="Munk A.C.C."/>
            <person name="Teshima H."/>
            <person name="Xu Y."/>
            <person name="Chain P."/>
            <person name="Tapia R."/>
            <person name="Chen A."/>
            <person name="Krypides N."/>
            <person name="Mavromatis K."/>
            <person name="Markowitz V."/>
            <person name="Szeto E."/>
            <person name="Ivanova N."/>
            <person name="Mikhailova N."/>
            <person name="Ovchinnikova G."/>
            <person name="Pagani I."/>
            <person name="Pati A."/>
            <person name="Goodwin L."/>
            <person name="Peters L."/>
            <person name="Pitluck S."/>
            <person name="Woyke T."/>
            <person name="Pester M."/>
            <person name="Spring S."/>
            <person name="Ollivier B."/>
            <person name="Rattei T."/>
            <person name="Klenk H.-P."/>
            <person name="Wagner M."/>
            <person name="Loy A."/>
        </authorList>
    </citation>
    <scope>NUCLEOTIDE SEQUENCE [LARGE SCALE GENOMIC DNA]</scope>
    <source>
        <strain evidence="6">ATCC BAA-275 / DSM 13257 / NCIMB 13706 / S10</strain>
    </source>
</reference>
<dbReference type="GO" id="GO:0003700">
    <property type="term" value="F:DNA-binding transcription factor activity"/>
    <property type="evidence" value="ECO:0007669"/>
    <property type="project" value="InterPro"/>
</dbReference>
<dbReference type="InterPro" id="IPR036388">
    <property type="entry name" value="WH-like_DNA-bd_sf"/>
</dbReference>
<dbReference type="InterPro" id="IPR026881">
    <property type="entry name" value="WYL_dom"/>
</dbReference>
<proteinExistence type="predicted"/>
<dbReference type="Pfam" id="PF25583">
    <property type="entry name" value="WCX"/>
    <property type="match status" value="1"/>
</dbReference>
<evidence type="ECO:0000313" key="5">
    <source>
        <dbReference type="EMBL" id="AFQ44873.1"/>
    </source>
</evidence>
<dbReference type="AlphaFoldDB" id="J7J0Q4"/>
<dbReference type="Pfam" id="PF08279">
    <property type="entry name" value="HTH_11"/>
    <property type="match status" value="1"/>
</dbReference>
<feature type="transmembrane region" description="Helical" evidence="3">
    <location>
        <begin position="6"/>
        <end position="28"/>
    </location>
</feature>
<name>J7J0Q4_DESMD</name>
<dbReference type="KEGG" id="dmi:Desmer_2985"/>
<dbReference type="InterPro" id="IPR036390">
    <property type="entry name" value="WH_DNA-bd_sf"/>
</dbReference>
<dbReference type="InterPro" id="IPR013196">
    <property type="entry name" value="HTH_11"/>
</dbReference>
<reference evidence="5 6" key="1">
    <citation type="journal article" date="2012" name="J. Bacteriol.">
        <title>Complete genome sequences of Desulfosporosinus orientis DSM765T, Desulfosporosinus youngiae DSM17734T, Desulfosporosinus meridiei DSM13257T, and Desulfosporosinus acidiphilus DSM22704T.</title>
        <authorList>
            <person name="Pester M."/>
            <person name="Brambilla E."/>
            <person name="Alazard D."/>
            <person name="Rattei T."/>
            <person name="Weinmaier T."/>
            <person name="Han J."/>
            <person name="Lucas S."/>
            <person name="Lapidus A."/>
            <person name="Cheng J.F."/>
            <person name="Goodwin L."/>
            <person name="Pitluck S."/>
            <person name="Peters L."/>
            <person name="Ovchinnikova G."/>
            <person name="Teshima H."/>
            <person name="Detter J.C."/>
            <person name="Han C.S."/>
            <person name="Tapia R."/>
            <person name="Land M.L."/>
            <person name="Hauser L."/>
            <person name="Kyrpides N.C."/>
            <person name="Ivanova N.N."/>
            <person name="Pagani I."/>
            <person name="Huntmann M."/>
            <person name="Wei C.L."/>
            <person name="Davenport K.W."/>
            <person name="Daligault H."/>
            <person name="Chain P.S."/>
            <person name="Chen A."/>
            <person name="Mavromatis K."/>
            <person name="Markowitz V."/>
            <person name="Szeto E."/>
            <person name="Mikhailova N."/>
            <person name="Pati A."/>
            <person name="Wagner M."/>
            <person name="Woyke T."/>
            <person name="Ollivier B."/>
            <person name="Klenk H.P."/>
            <person name="Spring S."/>
            <person name="Loy A."/>
        </authorList>
    </citation>
    <scope>NUCLEOTIDE SEQUENCE [LARGE SCALE GENOMIC DNA]</scope>
    <source>
        <strain evidence="6">ATCC BAA-275 / DSM 13257 / NCIMB 13706 / S10</strain>
    </source>
</reference>
<dbReference type="PANTHER" id="PTHR34580:SF1">
    <property type="entry name" value="PROTEIN PAFC"/>
    <property type="match status" value="1"/>
</dbReference>
<feature type="domain" description="HTH deoR-type" evidence="4">
    <location>
        <begin position="16"/>
        <end position="74"/>
    </location>
</feature>
<dbReference type="PROSITE" id="PS52050">
    <property type="entry name" value="WYL"/>
    <property type="match status" value="1"/>
</dbReference>
<dbReference type="InterPro" id="IPR051534">
    <property type="entry name" value="CBASS_pafABC_assoc_protein"/>
</dbReference>
<dbReference type="Gene3D" id="1.10.10.10">
    <property type="entry name" value="Winged helix-like DNA-binding domain superfamily/Winged helix DNA-binding domain"/>
    <property type="match status" value="1"/>
</dbReference>
<dbReference type="HOGENOM" id="CLU_041141_5_1_9"/>
<dbReference type="Pfam" id="PF13280">
    <property type="entry name" value="WYL"/>
    <property type="match status" value="1"/>
</dbReference>
<sequence length="312" mass="36025">MSGYLFYNVIGVIILQINRLFEIIYILLNKKSITAKELAERFEVSVRTIYRDIDTLSSAGIPIYASQGKGGGISLLDDYVLNKSVLSEREQNEILYALQSLSITLTPETDKVLARLSSLFNRNTTNWIEVDFSPWGSNENGTCQFTMIKNAILSRQIIEFNYFGSSGEKSIRKVEPVKLVFKVNAWYLQAFCLTRNTYRTFKITRMSDLQMTPESFSERNFEGIKENEQAQTTQIDVCLNISAEGAYRVYDEFDEEDITKNNDGSYMVKASLPRGDWIYNYLFSYGPLLEVIEPKELRQEMKNRIKIMTNKY</sequence>
<evidence type="ECO:0000256" key="1">
    <source>
        <dbReference type="ARBA" id="ARBA00023015"/>
    </source>
</evidence>
<dbReference type="InterPro" id="IPR057727">
    <property type="entry name" value="WCX_dom"/>
</dbReference>
<keyword evidence="2" id="KW-0804">Transcription</keyword>
<dbReference type="PANTHER" id="PTHR34580">
    <property type="match status" value="1"/>
</dbReference>
<dbReference type="SUPFAM" id="SSF46785">
    <property type="entry name" value="Winged helix' DNA-binding domain"/>
    <property type="match status" value="1"/>
</dbReference>
<keyword evidence="1" id="KW-0805">Transcription regulation</keyword>
<evidence type="ECO:0000256" key="2">
    <source>
        <dbReference type="ARBA" id="ARBA00023163"/>
    </source>
</evidence>
<dbReference type="STRING" id="768704.Desmer_2985"/>
<evidence type="ECO:0000313" key="6">
    <source>
        <dbReference type="Proteomes" id="UP000005262"/>
    </source>
</evidence>
<dbReference type="InterPro" id="IPR001034">
    <property type="entry name" value="DeoR_HTH"/>
</dbReference>
<evidence type="ECO:0000256" key="3">
    <source>
        <dbReference type="SAM" id="Phobius"/>
    </source>
</evidence>
<dbReference type="PROSITE" id="PS51000">
    <property type="entry name" value="HTH_DEOR_2"/>
    <property type="match status" value="1"/>
</dbReference>
<dbReference type="eggNOG" id="COG2378">
    <property type="taxonomic scope" value="Bacteria"/>
</dbReference>
<keyword evidence="6" id="KW-1185">Reference proteome</keyword>
<protein>
    <submittedName>
        <fullName evidence="5">Putative transcriptional regulator</fullName>
    </submittedName>
</protein>
<dbReference type="SMART" id="SM00420">
    <property type="entry name" value="HTH_DEOR"/>
    <property type="match status" value="1"/>
</dbReference>
<dbReference type="PIRSF" id="PIRSF016838">
    <property type="entry name" value="PafC"/>
    <property type="match status" value="1"/>
</dbReference>
<organism evidence="5 6">
    <name type="scientific">Desulfosporosinus meridiei (strain ATCC BAA-275 / DSM 13257 / KCTC 12902 / NCIMB 13706 / S10)</name>
    <dbReference type="NCBI Taxonomy" id="768704"/>
    <lineage>
        <taxon>Bacteria</taxon>
        <taxon>Bacillati</taxon>
        <taxon>Bacillota</taxon>
        <taxon>Clostridia</taxon>
        <taxon>Eubacteriales</taxon>
        <taxon>Desulfitobacteriaceae</taxon>
        <taxon>Desulfosporosinus</taxon>
    </lineage>
</organism>
<dbReference type="Proteomes" id="UP000005262">
    <property type="component" value="Chromosome"/>
</dbReference>
<keyword evidence="3" id="KW-1133">Transmembrane helix</keyword>
<dbReference type="EMBL" id="CP003629">
    <property type="protein sequence ID" value="AFQ44873.1"/>
    <property type="molecule type" value="Genomic_DNA"/>
</dbReference>
<gene>
    <name evidence="5" type="ordered locus">Desmer_2985</name>
</gene>